<comment type="subcellular location">
    <subcellularLocation>
        <location evidence="1 11">Cell membrane</location>
        <topology evidence="1 11">Multi-pass membrane protein</topology>
    </subcellularLocation>
</comment>
<evidence type="ECO:0000313" key="15">
    <source>
        <dbReference type="Proteomes" id="UP000002495"/>
    </source>
</evidence>
<dbReference type="PROSITE" id="PS50928">
    <property type="entry name" value="ABC_TM1"/>
    <property type="match status" value="1"/>
</dbReference>
<organism evidence="14 15">
    <name type="scientific">Helicobacter hepaticus (strain ATCC 51449 / 3B1)</name>
    <dbReference type="NCBI Taxonomy" id="235279"/>
    <lineage>
        <taxon>Bacteria</taxon>
        <taxon>Pseudomonadati</taxon>
        <taxon>Campylobacterota</taxon>
        <taxon>Epsilonproteobacteria</taxon>
        <taxon>Campylobacterales</taxon>
        <taxon>Helicobacteraceae</taxon>
        <taxon>Helicobacter</taxon>
    </lineage>
</organism>
<evidence type="ECO:0000259" key="12">
    <source>
        <dbReference type="PROSITE" id="PS50893"/>
    </source>
</evidence>
<gene>
    <name evidence="14" type="primary">nikD</name>
    <name evidence="14" type="ordered locus">HH_0415</name>
</gene>
<dbReference type="AlphaFoldDB" id="G5EB91"/>
<evidence type="ECO:0000313" key="14">
    <source>
        <dbReference type="EMBL" id="AAP77012.1"/>
    </source>
</evidence>
<evidence type="ECO:0000256" key="5">
    <source>
        <dbReference type="ARBA" id="ARBA00022692"/>
    </source>
</evidence>
<keyword evidence="9" id="KW-0406">Ion transport</keyword>
<keyword evidence="7" id="KW-0067">ATP-binding</keyword>
<dbReference type="EMBL" id="AE017125">
    <property type="protein sequence ID" value="AAP77012.1"/>
    <property type="molecule type" value="Genomic_DNA"/>
</dbReference>
<dbReference type="CDD" id="cd06261">
    <property type="entry name" value="TM_PBP2"/>
    <property type="match status" value="1"/>
</dbReference>
<evidence type="ECO:0000256" key="10">
    <source>
        <dbReference type="ARBA" id="ARBA00023136"/>
    </source>
</evidence>
<dbReference type="STRING" id="235279.HH_0415"/>
<sequence>MSNNIKMSWWGKSAFVGVGIIVFLALFAPFLTSYAPDMQDLEHRLSPISMHHWLGTDYLGRDIFSRLLYGARLSLGCAFIILGWIVLLGVSIGGICGFIGGRVDNIFMRVCDVFLSMPTIALSLFLVGILGAGLENVMIAIVLTHWAWYARIVRSVVFSLKNKEYVLLSYTFGASGWQRFKRHILSPILCQCIVLASMDLGHIMLHIAGLSFLGLGVQPPTPEWGIMLSEAKDYMWDYPSLIIYPGVALFISVGLCNLLGEALRDYFGVQHTLNDQSSKESKNIKDTKIHLDSNIQSLAQAQILQIHDLSISMASNNLVSHLNLSIKCGECVALLGKSGSGKSISALALQGFLASNLSQTSGKIMLDDKVINPSFYRSLAFSCIMQNPRTCFNPLLSIAHHFKETLKSLHKPYNQPFIVQCLQESGLDKQVLDMYPFELSGGMLQRVMIALALLTQAPFLIADEPSSDLDKDIAFEILKTLRELQQQRGLGILLITHDLRVVAYMAQYVYVMDKGKIIEEVSLCKDFYSYSPKSTTIKHLKHICESNLPKENVLC</sequence>
<reference evidence="14 15" key="1">
    <citation type="journal article" date="2003" name="Proc. Natl. Acad. Sci. U.S.A.">
        <title>The complete genome sequence of the carcinogenic bacterium Helicobacter hepaticus.</title>
        <authorList>
            <person name="Suerbaum S."/>
            <person name="Josenhans C."/>
            <person name="Sterzenbach T."/>
            <person name="Drescher B."/>
            <person name="Brandt P."/>
            <person name="Bell M."/>
            <person name="Droege M."/>
            <person name="Fartmann B."/>
            <person name="Fischer H.-P."/>
            <person name="Ge Z."/>
            <person name="Hoerster A."/>
            <person name="Holland R."/>
            <person name="Klein K."/>
            <person name="Koenig J."/>
            <person name="Macko L."/>
            <person name="Mendz G.L."/>
            <person name="Nyakatura G."/>
            <person name="Schauer D.B."/>
            <person name="Shen Z."/>
            <person name="Weber J."/>
            <person name="Frosch M."/>
            <person name="Fox J.G."/>
        </authorList>
    </citation>
    <scope>NUCLEOTIDE SEQUENCE [LARGE SCALE GENOMIC DNA]</scope>
    <source>
        <strain evidence="15">ATCC 51449 / 3B1</strain>
    </source>
</reference>
<keyword evidence="3" id="KW-1003">Cell membrane</keyword>
<dbReference type="GO" id="GO:0071916">
    <property type="term" value="F:dipeptide transmembrane transporter activity"/>
    <property type="evidence" value="ECO:0007669"/>
    <property type="project" value="TreeGrafter"/>
</dbReference>
<dbReference type="InterPro" id="IPR014138">
    <property type="entry name" value="Nickel_NikD"/>
</dbReference>
<accession>G5EB91</accession>
<feature type="transmembrane region" description="Helical" evidence="11">
    <location>
        <begin position="73"/>
        <end position="101"/>
    </location>
</feature>
<dbReference type="InterPro" id="IPR000515">
    <property type="entry name" value="MetI-like"/>
</dbReference>
<dbReference type="PANTHER" id="PTHR43386:SF1">
    <property type="entry name" value="D,D-DIPEPTIDE TRANSPORT SYSTEM PERMEASE PROTEIN DDPC-RELATED"/>
    <property type="match status" value="1"/>
</dbReference>
<feature type="transmembrane region" description="Helical" evidence="11">
    <location>
        <begin position="238"/>
        <end position="260"/>
    </location>
</feature>
<feature type="transmembrane region" description="Helical" evidence="11">
    <location>
        <begin position="188"/>
        <end position="218"/>
    </location>
</feature>
<dbReference type="InterPro" id="IPR027417">
    <property type="entry name" value="P-loop_NTPase"/>
</dbReference>
<dbReference type="PANTHER" id="PTHR43386">
    <property type="entry name" value="OLIGOPEPTIDE TRANSPORT SYSTEM PERMEASE PROTEIN APPC"/>
    <property type="match status" value="1"/>
</dbReference>
<feature type="transmembrane region" description="Helical" evidence="11">
    <location>
        <begin position="113"/>
        <end position="131"/>
    </location>
</feature>
<dbReference type="SUPFAM" id="SSF52540">
    <property type="entry name" value="P-loop containing nucleoside triphosphate hydrolases"/>
    <property type="match status" value="1"/>
</dbReference>
<evidence type="ECO:0000259" key="13">
    <source>
        <dbReference type="PROSITE" id="PS50928"/>
    </source>
</evidence>
<keyword evidence="8 11" id="KW-1133">Transmembrane helix</keyword>
<dbReference type="CDD" id="cd03257">
    <property type="entry name" value="ABC_NikE_OppD_transporters"/>
    <property type="match status" value="1"/>
</dbReference>
<dbReference type="PROSITE" id="PS50893">
    <property type="entry name" value="ABC_TRANSPORTER_2"/>
    <property type="match status" value="1"/>
</dbReference>
<evidence type="ECO:0000256" key="7">
    <source>
        <dbReference type="ARBA" id="ARBA00022840"/>
    </source>
</evidence>
<dbReference type="eggNOG" id="COG1173">
    <property type="taxonomic scope" value="Bacteria"/>
</dbReference>
<dbReference type="InterPro" id="IPR014157">
    <property type="entry name" value="Nickel_NikC"/>
</dbReference>
<dbReference type="GO" id="GO:0005524">
    <property type="term" value="F:ATP binding"/>
    <property type="evidence" value="ECO:0007669"/>
    <property type="project" value="UniProtKB-KW"/>
</dbReference>
<keyword evidence="2 11" id="KW-0813">Transport</keyword>
<protein>
    <submittedName>
        <fullName evidence="14">Nickel transport permease component NikD</fullName>
    </submittedName>
</protein>
<dbReference type="NCBIfam" id="TIGR02770">
    <property type="entry name" value="nickel_nikD"/>
    <property type="match status" value="1"/>
</dbReference>
<proteinExistence type="inferred from homology"/>
<dbReference type="HOGENOM" id="CLU_032206_0_0_7"/>
<feature type="transmembrane region" description="Helical" evidence="11">
    <location>
        <begin position="137"/>
        <end position="153"/>
    </location>
</feature>
<keyword evidence="9" id="KW-0921">Nickel transport</keyword>
<evidence type="ECO:0000256" key="11">
    <source>
        <dbReference type="RuleBase" id="RU363032"/>
    </source>
</evidence>
<dbReference type="PROSITE" id="PS00211">
    <property type="entry name" value="ABC_TRANSPORTER_1"/>
    <property type="match status" value="1"/>
</dbReference>
<dbReference type="OrthoDB" id="9783218at2"/>
<dbReference type="Gene3D" id="1.10.3720.10">
    <property type="entry name" value="MetI-like"/>
    <property type="match status" value="1"/>
</dbReference>
<dbReference type="eggNOG" id="COG0444">
    <property type="taxonomic scope" value="Bacteria"/>
</dbReference>
<evidence type="ECO:0000256" key="9">
    <source>
        <dbReference type="ARBA" id="ARBA00023112"/>
    </source>
</evidence>
<dbReference type="InterPro" id="IPR003439">
    <property type="entry name" value="ABC_transporter-like_ATP-bd"/>
</dbReference>
<dbReference type="InterPro" id="IPR035906">
    <property type="entry name" value="MetI-like_sf"/>
</dbReference>
<feature type="transmembrane region" description="Helical" evidence="11">
    <location>
        <begin position="12"/>
        <end position="31"/>
    </location>
</feature>
<evidence type="ECO:0000256" key="6">
    <source>
        <dbReference type="ARBA" id="ARBA00022741"/>
    </source>
</evidence>
<dbReference type="Pfam" id="PF00005">
    <property type="entry name" value="ABC_tran"/>
    <property type="match status" value="1"/>
</dbReference>
<dbReference type="NCBIfam" id="NF007738">
    <property type="entry name" value="PRK10417.1"/>
    <property type="match status" value="1"/>
</dbReference>
<evidence type="ECO:0000256" key="4">
    <source>
        <dbReference type="ARBA" id="ARBA00022596"/>
    </source>
</evidence>
<comment type="similarity">
    <text evidence="11">Belongs to the binding-protein-dependent transport system permease family.</text>
</comment>
<dbReference type="Pfam" id="PF00528">
    <property type="entry name" value="BPD_transp_1"/>
    <property type="match status" value="1"/>
</dbReference>
<dbReference type="GO" id="GO:0016151">
    <property type="term" value="F:nickel cation binding"/>
    <property type="evidence" value="ECO:0007669"/>
    <property type="project" value="InterPro"/>
</dbReference>
<evidence type="ECO:0000256" key="1">
    <source>
        <dbReference type="ARBA" id="ARBA00004651"/>
    </source>
</evidence>
<evidence type="ECO:0000256" key="2">
    <source>
        <dbReference type="ARBA" id="ARBA00022448"/>
    </source>
</evidence>
<keyword evidence="5 11" id="KW-0812">Transmembrane</keyword>
<dbReference type="InterPro" id="IPR025966">
    <property type="entry name" value="OppC_N"/>
</dbReference>
<dbReference type="SMART" id="SM00382">
    <property type="entry name" value="AAA"/>
    <property type="match status" value="1"/>
</dbReference>
<dbReference type="NCBIfam" id="TIGR02790">
    <property type="entry name" value="nickel_nikC"/>
    <property type="match status" value="1"/>
</dbReference>
<keyword evidence="15" id="KW-1185">Reference proteome</keyword>
<keyword evidence="6" id="KW-0547">Nucleotide-binding</keyword>
<keyword evidence="10 11" id="KW-0472">Membrane</keyword>
<feature type="domain" description="ABC transmembrane type-1" evidence="13">
    <location>
        <begin position="75"/>
        <end position="260"/>
    </location>
</feature>
<dbReference type="GO" id="GO:0005886">
    <property type="term" value="C:plasma membrane"/>
    <property type="evidence" value="ECO:0007669"/>
    <property type="project" value="UniProtKB-SubCell"/>
</dbReference>
<feature type="domain" description="ABC transporter" evidence="12">
    <location>
        <begin position="304"/>
        <end position="539"/>
    </location>
</feature>
<keyword evidence="4" id="KW-0533">Nickel</keyword>
<evidence type="ECO:0000256" key="8">
    <source>
        <dbReference type="ARBA" id="ARBA00022989"/>
    </source>
</evidence>
<dbReference type="KEGG" id="hhe:HH_0415"/>
<evidence type="ECO:0000256" key="3">
    <source>
        <dbReference type="ARBA" id="ARBA00022475"/>
    </source>
</evidence>
<dbReference type="Pfam" id="PF12911">
    <property type="entry name" value="OppC_N"/>
    <property type="match status" value="1"/>
</dbReference>
<dbReference type="GO" id="GO:0016887">
    <property type="term" value="F:ATP hydrolysis activity"/>
    <property type="evidence" value="ECO:0007669"/>
    <property type="project" value="InterPro"/>
</dbReference>
<dbReference type="RefSeq" id="WP_011115257.1">
    <property type="nucleotide sequence ID" value="NC_004917.1"/>
</dbReference>
<dbReference type="InterPro" id="IPR050366">
    <property type="entry name" value="BP-dependent_transpt_permease"/>
</dbReference>
<dbReference type="InterPro" id="IPR003593">
    <property type="entry name" value="AAA+_ATPase"/>
</dbReference>
<dbReference type="Proteomes" id="UP000002495">
    <property type="component" value="Chromosome"/>
</dbReference>
<name>G5EB91_HELHP</name>
<dbReference type="SUPFAM" id="SSF161098">
    <property type="entry name" value="MetI-like"/>
    <property type="match status" value="1"/>
</dbReference>
<dbReference type="InterPro" id="IPR017871">
    <property type="entry name" value="ABC_transporter-like_CS"/>
</dbReference>
<dbReference type="Gene3D" id="3.40.50.300">
    <property type="entry name" value="P-loop containing nucleotide triphosphate hydrolases"/>
    <property type="match status" value="1"/>
</dbReference>
<dbReference type="GO" id="GO:0015413">
    <property type="term" value="F:ABC-type nickel transporter activity"/>
    <property type="evidence" value="ECO:0007669"/>
    <property type="project" value="InterPro"/>
</dbReference>